<dbReference type="Gene3D" id="3.30.470.20">
    <property type="entry name" value="ATP-grasp fold, B domain"/>
    <property type="match status" value="1"/>
</dbReference>
<accession>A0A6J4TMS4</accession>
<dbReference type="Gene3D" id="2.40.37.10">
    <property type="entry name" value="Lyase, Ornithine Decarboxylase, Chain A, domain 1"/>
    <property type="match status" value="1"/>
</dbReference>
<sequence>MQRPWDELNLHAHGEAIRALLDGGALWISGSDLESMWLASVFPDGHANLLTPSASALARITKPEVEAHQGLPVSIPPYLPTDRSDWDLHAFCRKHDWRVWLKGPYYDAVRTRSWDAFEAVRNALAKVWNTERLFLQAHVTGYEESVMLCAYEGELLGCVRMRKREITEEGKTWAGDVSEVDEAFLTPLRSIIRELNWTGGGELEMVRDADGKLWLLEMNPRFPAWVHGATITGVNLPALLVEGATGVAAQRPQVGRGEFTRVVVEVPVRAEFPLPPLPEHLGGGIGHSLKHPSGLPALAERLHKLNVLEGGDDELEMRGAAPQVPTTMIEDLLAQDFNRIETPAWVFMESTAADTFKRAAAMAHELSTNQTRVTNAYSIKTNPDARLIKLALESGFMAEGISLLELHKALEVGFRPDQLILNGPGKWWPEGMIPKEKIHAVFCDSAPDLKKTVAALNSGELKAKIVGVRIRTPHIPSRFGIALDTPETFKSLVESIATLPADTGFGVHFHMASSNIGVKAWWRLFDSMLRWCQSLERLSGRTIEVLDIGGGWFPDDWHNVDHSDFAKAVKRAQAALPNVGQIISEPGKAMAQPTMALAMRVLETQEEDGEITEAVVDASIAELPMYFHYPHRVMTQDRGGDWKSLKRGKSQLMGRLCMEHDVVAANIQLPEGTRAGDVLVFCDAGGYDRSMSYVFGRG</sequence>
<evidence type="ECO:0000256" key="4">
    <source>
        <dbReference type="PROSITE-ProRule" id="PRU00409"/>
    </source>
</evidence>
<reference evidence="7" key="1">
    <citation type="submission" date="2020-02" db="EMBL/GenBank/DDBJ databases">
        <authorList>
            <person name="Meier V. D."/>
        </authorList>
    </citation>
    <scope>NUCLEOTIDE SEQUENCE</scope>
    <source>
        <strain evidence="7">AVDCRST_MAG91</strain>
    </source>
</reference>
<dbReference type="GO" id="GO:0008836">
    <property type="term" value="F:diaminopimelate decarboxylase activity"/>
    <property type="evidence" value="ECO:0007669"/>
    <property type="project" value="TreeGrafter"/>
</dbReference>
<evidence type="ECO:0000259" key="6">
    <source>
        <dbReference type="PROSITE" id="PS50975"/>
    </source>
</evidence>
<comment type="similarity">
    <text evidence="5">Belongs to the Orn/Lys/Arg decarboxylase class-II family.</text>
</comment>
<dbReference type="AlphaFoldDB" id="A0A6J4TMS4"/>
<dbReference type="InterPro" id="IPR022643">
    <property type="entry name" value="De-COase2_C"/>
</dbReference>
<feature type="domain" description="ATP-grasp" evidence="6">
    <location>
        <begin position="191"/>
        <end position="245"/>
    </location>
</feature>
<dbReference type="GO" id="GO:0009089">
    <property type="term" value="P:lysine biosynthetic process via diaminopimelate"/>
    <property type="evidence" value="ECO:0007669"/>
    <property type="project" value="TreeGrafter"/>
</dbReference>
<evidence type="ECO:0000256" key="5">
    <source>
        <dbReference type="RuleBase" id="RU003737"/>
    </source>
</evidence>
<dbReference type="SUPFAM" id="SSF51419">
    <property type="entry name" value="PLP-binding barrel"/>
    <property type="match status" value="1"/>
</dbReference>
<dbReference type="PANTHER" id="PTHR43727">
    <property type="entry name" value="DIAMINOPIMELATE DECARBOXYLASE"/>
    <property type="match status" value="1"/>
</dbReference>
<dbReference type="InterPro" id="IPR022644">
    <property type="entry name" value="De-COase2_N"/>
</dbReference>
<dbReference type="SUPFAM" id="SSF56059">
    <property type="entry name" value="Glutathione synthetase ATP-binding domain-like"/>
    <property type="match status" value="1"/>
</dbReference>
<dbReference type="EMBL" id="CADCVX010000475">
    <property type="protein sequence ID" value="CAA9527611.1"/>
    <property type="molecule type" value="Genomic_DNA"/>
</dbReference>
<keyword evidence="4" id="KW-0067">ATP-binding</keyword>
<feature type="modified residue" description="N6-(pyridoxal phosphate)lysine" evidence="3">
    <location>
        <position position="380"/>
    </location>
</feature>
<dbReference type="Gene3D" id="3.20.20.10">
    <property type="entry name" value="Alanine racemase"/>
    <property type="match status" value="1"/>
</dbReference>
<evidence type="ECO:0000256" key="1">
    <source>
        <dbReference type="ARBA" id="ARBA00001933"/>
    </source>
</evidence>
<dbReference type="Pfam" id="PF15632">
    <property type="entry name" value="ATPgrasp_Ter"/>
    <property type="match status" value="1"/>
</dbReference>
<protein>
    <recommendedName>
        <fullName evidence="6">ATP-grasp domain-containing protein</fullName>
    </recommendedName>
</protein>
<dbReference type="GO" id="GO:0046872">
    <property type="term" value="F:metal ion binding"/>
    <property type="evidence" value="ECO:0007669"/>
    <property type="project" value="InterPro"/>
</dbReference>
<keyword evidence="2 3" id="KW-0663">Pyridoxal phosphate</keyword>
<dbReference type="Pfam" id="PF00278">
    <property type="entry name" value="Orn_DAP_Arg_deC"/>
    <property type="match status" value="1"/>
</dbReference>
<dbReference type="PANTHER" id="PTHR43727:SF2">
    <property type="entry name" value="GROUP IV DECARBOXYLASE"/>
    <property type="match status" value="1"/>
</dbReference>
<gene>
    <name evidence="7" type="ORF">AVDCRST_MAG91-2673</name>
</gene>
<evidence type="ECO:0000256" key="3">
    <source>
        <dbReference type="PIRSR" id="PIRSR600183-50"/>
    </source>
</evidence>
<dbReference type="SUPFAM" id="SSF50621">
    <property type="entry name" value="Alanine racemase C-terminal domain-like"/>
    <property type="match status" value="1"/>
</dbReference>
<dbReference type="GO" id="GO:0005524">
    <property type="term" value="F:ATP binding"/>
    <property type="evidence" value="ECO:0007669"/>
    <property type="project" value="UniProtKB-UniRule"/>
</dbReference>
<dbReference type="InterPro" id="IPR029066">
    <property type="entry name" value="PLP-binding_barrel"/>
</dbReference>
<organism evidence="7">
    <name type="scientific">uncultured Sphingomonadaceae bacterium</name>
    <dbReference type="NCBI Taxonomy" id="169976"/>
    <lineage>
        <taxon>Bacteria</taxon>
        <taxon>Pseudomonadati</taxon>
        <taxon>Pseudomonadota</taxon>
        <taxon>Alphaproteobacteria</taxon>
        <taxon>Sphingomonadales</taxon>
        <taxon>Sphingomonadaceae</taxon>
        <taxon>environmental samples</taxon>
    </lineage>
</organism>
<dbReference type="PROSITE" id="PS50975">
    <property type="entry name" value="ATP_GRASP"/>
    <property type="match status" value="1"/>
</dbReference>
<feature type="active site" description="Proton donor" evidence="3">
    <location>
        <position position="657"/>
    </location>
</feature>
<dbReference type="PRINTS" id="PR01179">
    <property type="entry name" value="ODADCRBXLASE"/>
</dbReference>
<dbReference type="InterPro" id="IPR009006">
    <property type="entry name" value="Ala_racemase/Decarboxylase_C"/>
</dbReference>
<dbReference type="Pfam" id="PF02784">
    <property type="entry name" value="Orn_Arg_deC_N"/>
    <property type="match status" value="1"/>
</dbReference>
<keyword evidence="4" id="KW-0547">Nucleotide-binding</keyword>
<proteinExistence type="inferred from homology"/>
<comment type="cofactor">
    <cofactor evidence="1 3">
        <name>pyridoxal 5'-phosphate</name>
        <dbReference type="ChEBI" id="CHEBI:597326"/>
    </cofactor>
</comment>
<evidence type="ECO:0000313" key="7">
    <source>
        <dbReference type="EMBL" id="CAA9527611.1"/>
    </source>
</evidence>
<evidence type="ECO:0000256" key="2">
    <source>
        <dbReference type="ARBA" id="ARBA00022898"/>
    </source>
</evidence>
<dbReference type="InterPro" id="IPR011761">
    <property type="entry name" value="ATP-grasp"/>
</dbReference>
<name>A0A6J4TMS4_9SPHN</name>
<dbReference type="InterPro" id="IPR000183">
    <property type="entry name" value="Orn/DAP/Arg_de-COase"/>
</dbReference>